<dbReference type="GO" id="GO:0005886">
    <property type="term" value="C:plasma membrane"/>
    <property type="evidence" value="ECO:0007669"/>
    <property type="project" value="UniProtKB-SubCell"/>
</dbReference>
<dbReference type="PANTHER" id="PTHR42987:SF4">
    <property type="entry name" value="PROTEASE SOHB-RELATED"/>
    <property type="match status" value="1"/>
</dbReference>
<dbReference type="InterPro" id="IPR002142">
    <property type="entry name" value="Peptidase_S49"/>
</dbReference>
<feature type="domain" description="Peptidase S49" evidence="11">
    <location>
        <begin position="164"/>
        <end position="305"/>
    </location>
</feature>
<comment type="caution">
    <text evidence="13">The sequence shown here is derived from an EMBL/GenBank/DDBJ whole genome shotgun (WGS) entry which is preliminary data.</text>
</comment>
<dbReference type="Pfam" id="PF01343">
    <property type="entry name" value="Peptidase_S49"/>
    <property type="match status" value="1"/>
</dbReference>
<evidence type="ECO:0008006" key="14">
    <source>
        <dbReference type="Google" id="ProtNLM"/>
    </source>
</evidence>
<feature type="transmembrane region" description="Helical" evidence="10">
    <location>
        <begin position="20"/>
        <end position="42"/>
    </location>
</feature>
<dbReference type="AlphaFoldDB" id="A0A0F9V870"/>
<keyword evidence="4" id="KW-0645">Protease</keyword>
<evidence type="ECO:0000259" key="11">
    <source>
        <dbReference type="Pfam" id="PF01343"/>
    </source>
</evidence>
<evidence type="ECO:0000256" key="10">
    <source>
        <dbReference type="SAM" id="Phobius"/>
    </source>
</evidence>
<sequence>MLEANYFDLGVMSVEWLAEYGLFLAKAVTVLVVVLLIIAMIASLKGKNRRAEGTLTVNKLNAQLARMTERLGQAVLDKPAFKAMHKARKLADKANSKAGSERSRVFVLNFNGDIKASALENLRQEVTAVLELATPQDEIVVKLESGGGMVHAYGLAASQLTRVRDAGVPLTVCVDKVAASGGYMMACIADRILAAPFAMLGSIGVVAQIPNFNRILRKHDIDYEMLTAGEYKRTLTLFGENSEKGREKFQEDLENIHRLFKGFVGRYRPSLDVEAVATGEVWFGLEAVDNQLADEIKTSDQYISQRVGQADVFEVHYVIRKRMQDKLSSGLSATLDRLLLTWASRFHNQRFW</sequence>
<feature type="domain" description="Peptidase S49 N-terminal proteobacteria" evidence="12">
    <location>
        <begin position="15"/>
        <end position="160"/>
    </location>
</feature>
<organism evidence="13">
    <name type="scientific">marine sediment metagenome</name>
    <dbReference type="NCBI Taxonomy" id="412755"/>
    <lineage>
        <taxon>unclassified sequences</taxon>
        <taxon>metagenomes</taxon>
        <taxon>ecological metagenomes</taxon>
    </lineage>
</organism>
<dbReference type="InterPro" id="IPR029045">
    <property type="entry name" value="ClpP/crotonase-like_dom_sf"/>
</dbReference>
<evidence type="ECO:0000256" key="8">
    <source>
        <dbReference type="ARBA" id="ARBA00022989"/>
    </source>
</evidence>
<evidence type="ECO:0000256" key="1">
    <source>
        <dbReference type="ARBA" id="ARBA00004236"/>
    </source>
</evidence>
<keyword evidence="9 10" id="KW-0472">Membrane</keyword>
<dbReference type="NCBIfam" id="NF008745">
    <property type="entry name" value="PRK11778.1"/>
    <property type="match status" value="1"/>
</dbReference>
<dbReference type="Pfam" id="PF08496">
    <property type="entry name" value="Peptidase_S49_N"/>
    <property type="match status" value="1"/>
</dbReference>
<evidence type="ECO:0000256" key="3">
    <source>
        <dbReference type="ARBA" id="ARBA00022475"/>
    </source>
</evidence>
<keyword evidence="6" id="KW-0378">Hydrolase</keyword>
<name>A0A0F9V870_9ZZZZ</name>
<comment type="subcellular location">
    <subcellularLocation>
        <location evidence="1">Cell membrane</location>
    </subcellularLocation>
</comment>
<dbReference type="CDD" id="cd07023">
    <property type="entry name" value="S49_Sppa_N_C"/>
    <property type="match status" value="1"/>
</dbReference>
<dbReference type="EMBL" id="LAZR01000035">
    <property type="protein sequence ID" value="KKO01431.1"/>
    <property type="molecule type" value="Genomic_DNA"/>
</dbReference>
<dbReference type="Gene3D" id="6.20.330.10">
    <property type="match status" value="1"/>
</dbReference>
<dbReference type="GO" id="GO:0004252">
    <property type="term" value="F:serine-type endopeptidase activity"/>
    <property type="evidence" value="ECO:0007669"/>
    <property type="project" value="InterPro"/>
</dbReference>
<keyword evidence="7" id="KW-0720">Serine protease</keyword>
<evidence type="ECO:0000256" key="9">
    <source>
        <dbReference type="ARBA" id="ARBA00023136"/>
    </source>
</evidence>
<keyword evidence="8 10" id="KW-1133">Transmembrane helix</keyword>
<protein>
    <recommendedName>
        <fullName evidence="14">Peptidase S49 domain-containing protein</fullName>
    </recommendedName>
</protein>
<accession>A0A0F9V870</accession>
<evidence type="ECO:0000256" key="2">
    <source>
        <dbReference type="ARBA" id="ARBA00008683"/>
    </source>
</evidence>
<keyword evidence="3" id="KW-1003">Cell membrane</keyword>
<evidence type="ECO:0000256" key="6">
    <source>
        <dbReference type="ARBA" id="ARBA00022801"/>
    </source>
</evidence>
<evidence type="ECO:0000256" key="4">
    <source>
        <dbReference type="ARBA" id="ARBA00022670"/>
    </source>
</evidence>
<evidence type="ECO:0000256" key="5">
    <source>
        <dbReference type="ARBA" id="ARBA00022692"/>
    </source>
</evidence>
<reference evidence="13" key="1">
    <citation type="journal article" date="2015" name="Nature">
        <title>Complex archaea that bridge the gap between prokaryotes and eukaryotes.</title>
        <authorList>
            <person name="Spang A."/>
            <person name="Saw J.H."/>
            <person name="Jorgensen S.L."/>
            <person name="Zaremba-Niedzwiedzka K."/>
            <person name="Martijn J."/>
            <person name="Lind A.E."/>
            <person name="van Eijk R."/>
            <person name="Schleper C."/>
            <person name="Guy L."/>
            <person name="Ettema T.J."/>
        </authorList>
    </citation>
    <scope>NUCLEOTIDE SEQUENCE</scope>
</reference>
<keyword evidence="5 10" id="KW-0812">Transmembrane</keyword>
<dbReference type="SUPFAM" id="SSF52096">
    <property type="entry name" value="ClpP/crotonase"/>
    <property type="match status" value="1"/>
</dbReference>
<comment type="similarity">
    <text evidence="2">Belongs to the peptidase S49 family.</text>
</comment>
<gene>
    <name evidence="13" type="ORF">LCGC14_0116420</name>
</gene>
<proteinExistence type="inferred from homology"/>
<dbReference type="InterPro" id="IPR013703">
    <property type="entry name" value="Peptidase_S49_N_proteobac"/>
</dbReference>
<evidence type="ECO:0000259" key="12">
    <source>
        <dbReference type="Pfam" id="PF08496"/>
    </source>
</evidence>
<dbReference type="Gene3D" id="3.90.226.10">
    <property type="entry name" value="2-enoyl-CoA Hydratase, Chain A, domain 1"/>
    <property type="match status" value="1"/>
</dbReference>
<evidence type="ECO:0000256" key="7">
    <source>
        <dbReference type="ARBA" id="ARBA00022825"/>
    </source>
</evidence>
<dbReference type="InterPro" id="IPR047272">
    <property type="entry name" value="S49_SppA_C"/>
</dbReference>
<dbReference type="GO" id="GO:0006508">
    <property type="term" value="P:proteolysis"/>
    <property type="evidence" value="ECO:0007669"/>
    <property type="project" value="UniProtKB-KW"/>
</dbReference>
<dbReference type="PANTHER" id="PTHR42987">
    <property type="entry name" value="PEPTIDASE S49"/>
    <property type="match status" value="1"/>
</dbReference>
<evidence type="ECO:0000313" key="13">
    <source>
        <dbReference type="EMBL" id="KKO01431.1"/>
    </source>
</evidence>